<dbReference type="SUPFAM" id="SSF53732">
    <property type="entry name" value="Aconitase iron-sulfur domain"/>
    <property type="match status" value="1"/>
</dbReference>
<keyword evidence="6" id="KW-0411">Iron-sulfur</keyword>
<dbReference type="EMBL" id="JACRIW010000065">
    <property type="protein sequence ID" value="MBI5169748.1"/>
    <property type="molecule type" value="Genomic_DNA"/>
</dbReference>
<dbReference type="AlphaFoldDB" id="A0A933SG52"/>
<dbReference type="GO" id="GO:0046872">
    <property type="term" value="F:metal ion binding"/>
    <property type="evidence" value="ECO:0007669"/>
    <property type="project" value="UniProtKB-KW"/>
</dbReference>
<dbReference type="InterPro" id="IPR015931">
    <property type="entry name" value="Acnase/IPM_dHydase_lsu_aba_1/3"/>
</dbReference>
<dbReference type="InterPro" id="IPR036008">
    <property type="entry name" value="Aconitase_4Fe-4S_dom"/>
</dbReference>
<evidence type="ECO:0000256" key="3">
    <source>
        <dbReference type="ARBA" id="ARBA00012926"/>
    </source>
</evidence>
<dbReference type="GO" id="GO:0051536">
    <property type="term" value="F:iron-sulfur cluster binding"/>
    <property type="evidence" value="ECO:0007669"/>
    <property type="project" value="UniProtKB-KW"/>
</dbReference>
<evidence type="ECO:0000313" key="10">
    <source>
        <dbReference type="EMBL" id="MBI5169748.1"/>
    </source>
</evidence>
<dbReference type="GO" id="GO:0003994">
    <property type="term" value="F:aconitate hydratase activity"/>
    <property type="evidence" value="ECO:0007669"/>
    <property type="project" value="UniProtKB-EC"/>
</dbReference>
<evidence type="ECO:0000256" key="1">
    <source>
        <dbReference type="ARBA" id="ARBA00001966"/>
    </source>
</evidence>
<dbReference type="PANTHER" id="PTHR11670">
    <property type="entry name" value="ACONITASE/IRON-RESPONSIVE ELEMENT FAMILY MEMBER"/>
    <property type="match status" value="1"/>
</dbReference>
<evidence type="ECO:0000256" key="4">
    <source>
        <dbReference type="ARBA" id="ARBA00022723"/>
    </source>
</evidence>
<feature type="non-terminal residue" evidence="10">
    <location>
        <position position="403"/>
    </location>
</feature>
<feature type="domain" description="Aconitase/3-isopropylmalate dehydratase large subunit alpha/beta/alpha" evidence="9">
    <location>
        <begin position="81"/>
        <end position="393"/>
    </location>
</feature>
<accession>A0A933SG52</accession>
<keyword evidence="5" id="KW-0408">Iron</keyword>
<evidence type="ECO:0000313" key="11">
    <source>
        <dbReference type="Proteomes" id="UP000696931"/>
    </source>
</evidence>
<comment type="caution">
    <text evidence="10">The sequence shown here is derived from an EMBL/GenBank/DDBJ whole genome shotgun (WGS) entry which is preliminary data.</text>
</comment>
<comment type="cofactor">
    <cofactor evidence="1">
        <name>[4Fe-4S] cluster</name>
        <dbReference type="ChEBI" id="CHEBI:49883"/>
    </cofactor>
</comment>
<keyword evidence="4" id="KW-0479">Metal-binding</keyword>
<comment type="catalytic activity">
    <reaction evidence="8">
        <text>citrate = D-threo-isocitrate</text>
        <dbReference type="Rhea" id="RHEA:10336"/>
        <dbReference type="ChEBI" id="CHEBI:15562"/>
        <dbReference type="ChEBI" id="CHEBI:16947"/>
        <dbReference type="EC" id="4.2.1.3"/>
    </reaction>
</comment>
<reference evidence="10" key="1">
    <citation type="submission" date="2020-07" db="EMBL/GenBank/DDBJ databases">
        <title>Huge and variable diversity of episymbiotic CPR bacteria and DPANN archaea in groundwater ecosystems.</title>
        <authorList>
            <person name="He C.Y."/>
            <person name="Keren R."/>
            <person name="Whittaker M."/>
            <person name="Farag I.F."/>
            <person name="Doudna J."/>
            <person name="Cate J.H.D."/>
            <person name="Banfield J.F."/>
        </authorList>
    </citation>
    <scope>NUCLEOTIDE SEQUENCE</scope>
    <source>
        <strain evidence="10">NC_groundwater_1813_Pr3_B-0.1um_71_17</strain>
    </source>
</reference>
<dbReference type="InterPro" id="IPR001030">
    <property type="entry name" value="Acoase/IPM_deHydtase_lsu_aba"/>
</dbReference>
<evidence type="ECO:0000256" key="6">
    <source>
        <dbReference type="ARBA" id="ARBA00023014"/>
    </source>
</evidence>
<dbReference type="Gene3D" id="3.30.499.10">
    <property type="entry name" value="Aconitase, domain 3"/>
    <property type="match status" value="1"/>
</dbReference>
<comment type="similarity">
    <text evidence="2">Belongs to the aconitase/IPM isomerase family.</text>
</comment>
<protein>
    <recommendedName>
        <fullName evidence="3">aconitate hydratase</fullName>
        <ecNumber evidence="3">4.2.1.3</ecNumber>
    </recommendedName>
</protein>
<gene>
    <name evidence="10" type="ORF">HZA61_09690</name>
</gene>
<keyword evidence="7 10" id="KW-0456">Lyase</keyword>
<dbReference type="InterPro" id="IPR006249">
    <property type="entry name" value="Aconitase/IRP2"/>
</dbReference>
<organism evidence="10 11">
    <name type="scientific">Eiseniibacteriota bacterium</name>
    <dbReference type="NCBI Taxonomy" id="2212470"/>
    <lineage>
        <taxon>Bacteria</taxon>
        <taxon>Candidatus Eiseniibacteriota</taxon>
    </lineage>
</organism>
<dbReference type="PRINTS" id="PR00415">
    <property type="entry name" value="ACONITASE"/>
</dbReference>
<proteinExistence type="inferred from homology"/>
<dbReference type="EC" id="4.2.1.3" evidence="3"/>
<dbReference type="FunFam" id="3.30.499.10:FF:000002">
    <property type="entry name" value="Aconitate hydratase"/>
    <property type="match status" value="1"/>
</dbReference>
<dbReference type="Proteomes" id="UP000696931">
    <property type="component" value="Unassembled WGS sequence"/>
</dbReference>
<dbReference type="Pfam" id="PF00330">
    <property type="entry name" value="Aconitase"/>
    <property type="match status" value="1"/>
</dbReference>
<evidence type="ECO:0000256" key="2">
    <source>
        <dbReference type="ARBA" id="ARBA00007185"/>
    </source>
</evidence>
<name>A0A933SG52_UNCEI</name>
<sequence>MNASSRDYFGARSALSTPVGNVTIYRLDVLAQKLGLSLEKLPFSIRVMLEAALRTCDDYQVTQDDVKRLAAWEPVSAEPVELPFKPARVILQDFTGVPCVVDLAAMRDAVKRMGADPKKINPLVPVDLVIDHSVQVDVFGNVTALERNAEIEFERNKERYEFLRWGQKAFSNFRVVPPATGIVHQVNLEYLAGCVLTSDVNGEKVAYPDSLVGTDSHTTMINGLGVVGWGVGGIEAEAVMLGQPLYLVTPQVVGFKLTGQLRDGVTATDLVLTVTQMLRKKGVVDKFVEFYGPGLSAMSLPDRATIANMAPEYGATMGFFPVDAETLRYLDRTNRGDQAKLTEAYCRAQGLFRSDDTPDPVFSDTLELNLADVEACLAGPKRPQDRVNLRDMQGNFRKGLVAP</sequence>
<evidence type="ECO:0000256" key="5">
    <source>
        <dbReference type="ARBA" id="ARBA00023004"/>
    </source>
</evidence>
<evidence type="ECO:0000256" key="8">
    <source>
        <dbReference type="ARBA" id="ARBA00023501"/>
    </source>
</evidence>
<evidence type="ECO:0000259" key="9">
    <source>
        <dbReference type="Pfam" id="PF00330"/>
    </source>
</evidence>
<evidence type="ECO:0000256" key="7">
    <source>
        <dbReference type="ARBA" id="ARBA00023239"/>
    </source>
</evidence>